<evidence type="ECO:0000313" key="2">
    <source>
        <dbReference type="Proteomes" id="UP000002799"/>
    </source>
</evidence>
<accession>A0A140NSS3</accession>
<dbReference type="EMBL" id="CP007062">
    <property type="protein sequence ID" value="AHH93340.1"/>
    <property type="molecule type" value="Genomic_DNA"/>
</dbReference>
<dbReference type="AlphaFoldDB" id="A0A140NSS3"/>
<protein>
    <submittedName>
        <fullName evidence="1">Uncharacterized protein</fullName>
    </submittedName>
</protein>
<sequence>MKILCINKPTYKLNVKYVNHKVIVKKVSYCLLKKYKYVYEVLEIN</sequence>
<name>A0A140NSS3_9FUSO</name>
<dbReference type="Proteomes" id="UP000002799">
    <property type="component" value="Chromosome"/>
</dbReference>
<proteinExistence type="predicted"/>
<reference evidence="1 2" key="1">
    <citation type="submission" date="2013-11" db="EMBL/GenBank/DDBJ databases">
        <title>The Genome Sequence of Fusobacterium sp. 7_1.</title>
        <authorList>
            <consortium name="The Broad Institute Genome Sequencing Platform"/>
            <person name="Earl A."/>
            <person name="Ward D."/>
            <person name="Feldgarden M."/>
            <person name="Gevers D."/>
            <person name="Strauss J."/>
            <person name="Ambrose C.E."/>
            <person name="Allen-Vercoe E."/>
            <person name="Walker B."/>
            <person name="Young S.K."/>
            <person name="Zeng Q."/>
            <person name="Gargeya S."/>
            <person name="Fitzgerald M."/>
            <person name="Haas B."/>
            <person name="Abouelleil A."/>
            <person name="Alvarado L."/>
            <person name="Arachchi H.M."/>
            <person name="Berlin A.M."/>
            <person name="Chapman S.B."/>
            <person name="Goldberg J."/>
            <person name="Griggs A."/>
            <person name="Gujja S."/>
            <person name="Hansen M."/>
            <person name="Howarth C."/>
            <person name="Imamovic A."/>
            <person name="Larimer J."/>
            <person name="McCowen C."/>
            <person name="Montmayeur A."/>
            <person name="Murphy C."/>
            <person name="Neiman D."/>
            <person name="Pearson M."/>
            <person name="Priest M."/>
            <person name="Roberts A."/>
            <person name="Saif S."/>
            <person name="Shea T."/>
            <person name="Sisk P."/>
            <person name="Sykes S."/>
            <person name="Wortman J."/>
            <person name="Nusbaum C."/>
            <person name="Birren B."/>
        </authorList>
    </citation>
    <scope>NUCLEOTIDE SEQUENCE [LARGE SCALE GENOMIC DNA]</scope>
    <source>
        <strain evidence="1 2">7_1</strain>
    </source>
</reference>
<dbReference type="KEGG" id="fne:FSDG_02485"/>
<organism evidence="1 2">
    <name type="scientific">Fusobacterium animalis 7_1</name>
    <dbReference type="NCBI Taxonomy" id="457405"/>
    <lineage>
        <taxon>Bacteria</taxon>
        <taxon>Fusobacteriati</taxon>
        <taxon>Fusobacteriota</taxon>
        <taxon>Fusobacteriia</taxon>
        <taxon>Fusobacteriales</taxon>
        <taxon>Fusobacteriaceae</taxon>
        <taxon>Fusobacterium</taxon>
    </lineage>
</organism>
<dbReference type="HOGENOM" id="CLU_3200194_0_0_0"/>
<gene>
    <name evidence="1" type="ORF">FSDG_02485</name>
</gene>
<evidence type="ECO:0000313" key="1">
    <source>
        <dbReference type="EMBL" id="AHH93340.1"/>
    </source>
</evidence>